<dbReference type="InterPro" id="IPR011992">
    <property type="entry name" value="EF-hand-dom_pair"/>
</dbReference>
<dbReference type="Gene3D" id="1.10.238.10">
    <property type="entry name" value="EF-hand"/>
    <property type="match status" value="1"/>
</dbReference>
<dbReference type="AlphaFoldDB" id="A0A9W7AK49"/>
<gene>
    <name evidence="1" type="ORF">TrRE_jg939</name>
</gene>
<comment type="caution">
    <text evidence="1">The sequence shown here is derived from an EMBL/GenBank/DDBJ whole genome shotgun (WGS) entry which is preliminary data.</text>
</comment>
<protein>
    <submittedName>
        <fullName evidence="1">Uncharacterized protein</fullName>
    </submittedName>
</protein>
<dbReference type="Proteomes" id="UP001165082">
    <property type="component" value="Unassembled WGS sequence"/>
</dbReference>
<dbReference type="EMBL" id="BRXZ01001412">
    <property type="protein sequence ID" value="GMH70583.1"/>
    <property type="molecule type" value="Genomic_DNA"/>
</dbReference>
<proteinExistence type="predicted"/>
<dbReference type="OrthoDB" id="26525at2759"/>
<name>A0A9W7AK49_9STRA</name>
<evidence type="ECO:0000313" key="1">
    <source>
        <dbReference type="EMBL" id="GMH70583.1"/>
    </source>
</evidence>
<organism evidence="1 2">
    <name type="scientific">Triparma retinervis</name>
    <dbReference type="NCBI Taxonomy" id="2557542"/>
    <lineage>
        <taxon>Eukaryota</taxon>
        <taxon>Sar</taxon>
        <taxon>Stramenopiles</taxon>
        <taxon>Ochrophyta</taxon>
        <taxon>Bolidophyceae</taxon>
        <taxon>Parmales</taxon>
        <taxon>Triparmaceae</taxon>
        <taxon>Triparma</taxon>
    </lineage>
</organism>
<accession>A0A9W7AK49</accession>
<dbReference type="SUPFAM" id="SSF47473">
    <property type="entry name" value="EF-hand"/>
    <property type="match status" value="1"/>
</dbReference>
<evidence type="ECO:0000313" key="2">
    <source>
        <dbReference type="Proteomes" id="UP001165082"/>
    </source>
</evidence>
<reference evidence="1" key="1">
    <citation type="submission" date="2022-07" db="EMBL/GenBank/DDBJ databases">
        <title>Genome analysis of Parmales, a sister group of diatoms, reveals the evolutionary specialization of diatoms from phago-mixotrophs to photoautotrophs.</title>
        <authorList>
            <person name="Ban H."/>
            <person name="Sato S."/>
            <person name="Yoshikawa S."/>
            <person name="Kazumasa Y."/>
            <person name="Nakamura Y."/>
            <person name="Ichinomiya M."/>
            <person name="Saitoh K."/>
            <person name="Sato N."/>
            <person name="Blanc-Mathieu R."/>
            <person name="Endo H."/>
            <person name="Kuwata A."/>
            <person name="Ogata H."/>
        </authorList>
    </citation>
    <scope>NUCLEOTIDE SEQUENCE</scope>
</reference>
<keyword evidence="2" id="KW-1185">Reference proteome</keyword>
<sequence>MVKKPVVDYSVDDVQAAFKLLSKYDSQREAGKISSKALAEQLMHLGLPGEKLSKDKVDEILGITEADSKGMIHYEEFVQLMMGTKDRED</sequence>